<protein>
    <submittedName>
        <fullName evidence="1">Uncharacterized protein</fullName>
    </submittedName>
</protein>
<reference evidence="1" key="1">
    <citation type="submission" date="2022-08" db="UniProtKB">
        <authorList>
            <consortium name="EnsemblMetazoa"/>
        </authorList>
    </citation>
    <scope>IDENTIFICATION</scope>
    <source>
        <strain evidence="1">Israel</strain>
    </source>
</reference>
<dbReference type="EMBL" id="AJVK01058778">
    <property type="status" value="NOT_ANNOTATED_CDS"/>
    <property type="molecule type" value="Genomic_DNA"/>
</dbReference>
<dbReference type="VEuPathDB" id="VectorBase:PPAI006808"/>
<sequence length="78" mass="9219">MYLRECYEEGFGHEIQIEYVIDDQSGIESVGWWLLTQQPLDEVSQVPISWHIFCVAGNLLVNMREIKRMTENSMIRNK</sequence>
<proteinExistence type="predicted"/>
<evidence type="ECO:0000313" key="1">
    <source>
        <dbReference type="EnsemblMetazoa" id="PPAI006808-PA"/>
    </source>
</evidence>
<dbReference type="Proteomes" id="UP000092462">
    <property type="component" value="Unassembled WGS sequence"/>
</dbReference>
<name>A0A1B0DFJ7_PHLPP</name>
<dbReference type="AlphaFoldDB" id="A0A1B0DFJ7"/>
<evidence type="ECO:0000313" key="2">
    <source>
        <dbReference type="Proteomes" id="UP000092462"/>
    </source>
</evidence>
<keyword evidence="2" id="KW-1185">Reference proteome</keyword>
<dbReference type="EnsemblMetazoa" id="PPAI006808-RA">
    <property type="protein sequence ID" value="PPAI006808-PA"/>
    <property type="gene ID" value="PPAI006808"/>
</dbReference>
<organism evidence="1 2">
    <name type="scientific">Phlebotomus papatasi</name>
    <name type="common">Sandfly</name>
    <dbReference type="NCBI Taxonomy" id="29031"/>
    <lineage>
        <taxon>Eukaryota</taxon>
        <taxon>Metazoa</taxon>
        <taxon>Ecdysozoa</taxon>
        <taxon>Arthropoda</taxon>
        <taxon>Hexapoda</taxon>
        <taxon>Insecta</taxon>
        <taxon>Pterygota</taxon>
        <taxon>Neoptera</taxon>
        <taxon>Endopterygota</taxon>
        <taxon>Diptera</taxon>
        <taxon>Nematocera</taxon>
        <taxon>Psychodoidea</taxon>
        <taxon>Psychodidae</taxon>
        <taxon>Phlebotomus</taxon>
        <taxon>Phlebotomus</taxon>
    </lineage>
</organism>
<accession>A0A1B0DFJ7</accession>